<proteinExistence type="predicted"/>
<organism evidence="2 3">
    <name type="scientific">Schizopora paradoxa</name>
    <dbReference type="NCBI Taxonomy" id="27342"/>
    <lineage>
        <taxon>Eukaryota</taxon>
        <taxon>Fungi</taxon>
        <taxon>Dikarya</taxon>
        <taxon>Basidiomycota</taxon>
        <taxon>Agaricomycotina</taxon>
        <taxon>Agaricomycetes</taxon>
        <taxon>Hymenochaetales</taxon>
        <taxon>Schizoporaceae</taxon>
        <taxon>Schizopora</taxon>
    </lineage>
</organism>
<dbReference type="STRING" id="27342.A0A0H2RH37"/>
<dbReference type="EMBL" id="KQ086645">
    <property type="protein sequence ID" value="KLO04211.1"/>
    <property type="molecule type" value="Genomic_DNA"/>
</dbReference>
<evidence type="ECO:0000313" key="2">
    <source>
        <dbReference type="EMBL" id="KLO04211.1"/>
    </source>
</evidence>
<dbReference type="AlphaFoldDB" id="A0A0H2RH37"/>
<evidence type="ECO:0000259" key="1">
    <source>
        <dbReference type="Pfam" id="PF18803"/>
    </source>
</evidence>
<evidence type="ECO:0000313" key="3">
    <source>
        <dbReference type="Proteomes" id="UP000053477"/>
    </source>
</evidence>
<protein>
    <recommendedName>
        <fullName evidence="1">CxC2-like cysteine cluster KDZ transposase-associated domain-containing protein</fullName>
    </recommendedName>
</protein>
<gene>
    <name evidence="2" type="ORF">SCHPADRAFT_840932</name>
</gene>
<dbReference type="InterPro" id="IPR041457">
    <property type="entry name" value="CxC2_KDZ-assoc"/>
</dbReference>
<dbReference type="Pfam" id="PF18803">
    <property type="entry name" value="CxC2"/>
    <property type="match status" value="1"/>
</dbReference>
<accession>A0A0H2RH37</accession>
<name>A0A0H2RH37_9AGAM</name>
<keyword evidence="3" id="KW-1185">Reference proteome</keyword>
<dbReference type="InParanoid" id="A0A0H2RH37"/>
<feature type="non-terminal residue" evidence="2">
    <location>
        <position position="1"/>
    </location>
</feature>
<dbReference type="OrthoDB" id="3004525at2759"/>
<reference evidence="2 3" key="1">
    <citation type="submission" date="2015-04" db="EMBL/GenBank/DDBJ databases">
        <title>Complete genome sequence of Schizopora paradoxa KUC8140, a cosmopolitan wood degrader in East Asia.</title>
        <authorList>
            <consortium name="DOE Joint Genome Institute"/>
            <person name="Min B."/>
            <person name="Park H."/>
            <person name="Jang Y."/>
            <person name="Kim J.-J."/>
            <person name="Kim K.H."/>
            <person name="Pangilinan J."/>
            <person name="Lipzen A."/>
            <person name="Riley R."/>
            <person name="Grigoriev I.V."/>
            <person name="Spatafora J.W."/>
            <person name="Choi I.-G."/>
        </authorList>
    </citation>
    <scope>NUCLEOTIDE SEQUENCE [LARGE SCALE GENOMIC DNA]</scope>
    <source>
        <strain evidence="2 3">KUC8140</strain>
    </source>
</reference>
<feature type="domain" description="CxC2-like cysteine cluster KDZ transposase-associated" evidence="1">
    <location>
        <begin position="73"/>
        <end position="180"/>
    </location>
</feature>
<sequence length="198" mass="22287">ILDELHRHDGFIAEQSHCGSQGCQNLVSANSWFRCLDCQPEAKCATCVVNNHALEPFHRIERWNGWFWSKDSLTDIGLVVKLGHATGSCPSPGNIREMHLIDTNGIFNTNVQFCGCAQSNGRITESFIQLLRSRWFPCTIAAPNSAVTFRCLDSICRLNNQGKLTGYDYYLSQVHATDSAELDPPRVRVVLFEFKHVD</sequence>
<dbReference type="Proteomes" id="UP000053477">
    <property type="component" value="Unassembled WGS sequence"/>
</dbReference>